<dbReference type="PANTHER" id="PTHR10336">
    <property type="entry name" value="PHOSPHOINOSITIDE-SPECIFIC PHOSPHOLIPASE C FAMILY PROTEIN"/>
    <property type="match status" value="1"/>
</dbReference>
<dbReference type="GO" id="GO:0005509">
    <property type="term" value="F:calcium ion binding"/>
    <property type="evidence" value="ECO:0007669"/>
    <property type="project" value="InterPro"/>
</dbReference>
<dbReference type="InterPro" id="IPR000909">
    <property type="entry name" value="PLipase_C_PInositol-sp_X_dom"/>
</dbReference>
<evidence type="ECO:0000256" key="6">
    <source>
        <dbReference type="RuleBase" id="RU361133"/>
    </source>
</evidence>
<dbReference type="PROSITE" id="PS50007">
    <property type="entry name" value="PIPLC_X_DOMAIN"/>
    <property type="match status" value="1"/>
</dbReference>
<evidence type="ECO:0000256" key="7">
    <source>
        <dbReference type="SAM" id="MobiDB-lite"/>
    </source>
</evidence>
<feature type="compositionally biased region" description="Low complexity" evidence="7">
    <location>
        <begin position="1"/>
        <end position="21"/>
    </location>
</feature>
<feature type="region of interest" description="Disordered" evidence="7">
    <location>
        <begin position="147"/>
        <end position="209"/>
    </location>
</feature>
<protein>
    <recommendedName>
        <fullName evidence="1 6">Phosphoinositide phospholipase C</fullName>
        <ecNumber evidence="1 6">3.1.4.11</ecNumber>
    </recommendedName>
</protein>
<dbReference type="SUPFAM" id="SSF47473">
    <property type="entry name" value="EF-hand"/>
    <property type="match status" value="1"/>
</dbReference>
<reference evidence="10 11" key="1">
    <citation type="journal article" date="2014" name="BMC Genomics">
        <title>Comparative genome sequencing reveals chemotype-specific gene clusters in the toxigenic black mold Stachybotrys.</title>
        <authorList>
            <person name="Semeiks J."/>
            <person name="Borek D."/>
            <person name="Otwinowski Z."/>
            <person name="Grishin N.V."/>
        </authorList>
    </citation>
    <scope>NUCLEOTIDE SEQUENCE [LARGE SCALE GENOMIC DNA]</scope>
    <source>
        <strain evidence="11">CBS 109288 / IBT 7711</strain>
    </source>
</reference>
<dbReference type="Proteomes" id="UP000028045">
    <property type="component" value="Unassembled WGS sequence"/>
</dbReference>
<feature type="region of interest" description="Disordered" evidence="7">
    <location>
        <begin position="697"/>
        <end position="792"/>
    </location>
</feature>
<evidence type="ECO:0000256" key="3">
    <source>
        <dbReference type="ARBA" id="ARBA00022963"/>
    </source>
</evidence>
<feature type="region of interest" description="Disordered" evidence="7">
    <location>
        <begin position="1"/>
        <end position="112"/>
    </location>
</feature>
<dbReference type="CDD" id="cd08598">
    <property type="entry name" value="PI-PLC1c_yeast"/>
    <property type="match status" value="1"/>
</dbReference>
<dbReference type="GO" id="GO:0048015">
    <property type="term" value="P:phosphatidylinositol-mediated signaling"/>
    <property type="evidence" value="ECO:0007669"/>
    <property type="project" value="TreeGrafter"/>
</dbReference>
<evidence type="ECO:0000256" key="4">
    <source>
        <dbReference type="ARBA" id="ARBA00023098"/>
    </source>
</evidence>
<dbReference type="OrthoDB" id="269822at2759"/>
<evidence type="ECO:0000313" key="11">
    <source>
        <dbReference type="Proteomes" id="UP000028045"/>
    </source>
</evidence>
<feature type="compositionally biased region" description="Low complexity" evidence="7">
    <location>
        <begin position="771"/>
        <end position="783"/>
    </location>
</feature>
<evidence type="ECO:0000256" key="5">
    <source>
        <dbReference type="ARBA" id="ARBA00023224"/>
    </source>
</evidence>
<dbReference type="Gene3D" id="2.30.29.30">
    <property type="entry name" value="Pleckstrin-homology domain (PH domain)/Phosphotyrosine-binding domain (PTB)"/>
    <property type="match status" value="1"/>
</dbReference>
<dbReference type="Gene3D" id="3.20.20.190">
    <property type="entry name" value="Phosphatidylinositol (PI) phosphodiesterase"/>
    <property type="match status" value="2"/>
</dbReference>
<feature type="domain" description="EF-hand" evidence="9">
    <location>
        <begin position="422"/>
        <end position="457"/>
    </location>
</feature>
<dbReference type="PRINTS" id="PR00390">
    <property type="entry name" value="PHPHLIPASEC"/>
</dbReference>
<dbReference type="GO" id="GO:0016042">
    <property type="term" value="P:lipid catabolic process"/>
    <property type="evidence" value="ECO:0007669"/>
    <property type="project" value="UniProtKB-KW"/>
</dbReference>
<dbReference type="Pfam" id="PF00387">
    <property type="entry name" value="PI-PLC-Y"/>
    <property type="match status" value="1"/>
</dbReference>
<feature type="compositionally biased region" description="Polar residues" evidence="7">
    <location>
        <begin position="234"/>
        <end position="246"/>
    </location>
</feature>
<dbReference type="InterPro" id="IPR000008">
    <property type="entry name" value="C2_dom"/>
</dbReference>
<dbReference type="PROSITE" id="PS50008">
    <property type="entry name" value="PIPLC_Y_DOMAIN"/>
    <property type="match status" value="1"/>
</dbReference>
<evidence type="ECO:0000259" key="9">
    <source>
        <dbReference type="PROSITE" id="PS50222"/>
    </source>
</evidence>
<feature type="region of interest" description="Disordered" evidence="7">
    <location>
        <begin position="232"/>
        <end position="253"/>
    </location>
</feature>
<feature type="compositionally biased region" description="Low complexity" evidence="7">
    <location>
        <begin position="147"/>
        <end position="160"/>
    </location>
</feature>
<dbReference type="InterPro" id="IPR011993">
    <property type="entry name" value="PH-like_dom_sf"/>
</dbReference>
<dbReference type="GO" id="GO:0051209">
    <property type="term" value="P:release of sequestered calcium ion into cytosol"/>
    <property type="evidence" value="ECO:0007669"/>
    <property type="project" value="TreeGrafter"/>
</dbReference>
<dbReference type="EC" id="3.1.4.11" evidence="1 6"/>
<evidence type="ECO:0000259" key="8">
    <source>
        <dbReference type="PROSITE" id="PS50008"/>
    </source>
</evidence>
<dbReference type="CDD" id="cd16207">
    <property type="entry name" value="EFh_ScPlc1p_like"/>
    <property type="match status" value="1"/>
</dbReference>
<dbReference type="SMART" id="SM00239">
    <property type="entry name" value="C2"/>
    <property type="match status" value="1"/>
</dbReference>
<dbReference type="SUPFAM" id="SSF51695">
    <property type="entry name" value="PLC-like phosphodiesterases"/>
    <property type="match status" value="1"/>
</dbReference>
<feature type="compositionally biased region" description="Polar residues" evidence="7">
    <location>
        <begin position="736"/>
        <end position="749"/>
    </location>
</feature>
<dbReference type="InterPro" id="IPR037755">
    <property type="entry name" value="Plc1_PH"/>
</dbReference>
<evidence type="ECO:0000256" key="1">
    <source>
        <dbReference type="ARBA" id="ARBA00012368"/>
    </source>
</evidence>
<comment type="catalytic activity">
    <reaction evidence="6">
        <text>a 1,2-diacyl-sn-glycero-3-phospho-(1D-myo-inositol-4,5-bisphosphate) + H2O = 1D-myo-inositol 1,4,5-trisphosphate + a 1,2-diacyl-sn-glycerol + H(+)</text>
        <dbReference type="Rhea" id="RHEA:33179"/>
        <dbReference type="ChEBI" id="CHEBI:15377"/>
        <dbReference type="ChEBI" id="CHEBI:15378"/>
        <dbReference type="ChEBI" id="CHEBI:17815"/>
        <dbReference type="ChEBI" id="CHEBI:58456"/>
        <dbReference type="ChEBI" id="CHEBI:203600"/>
        <dbReference type="EC" id="3.1.4.11"/>
    </reaction>
</comment>
<dbReference type="HOGENOM" id="CLU_002738_1_0_1"/>
<dbReference type="SUPFAM" id="SSF49562">
    <property type="entry name" value="C2 domain (Calcium/lipid-binding domain, CaLB)"/>
    <property type="match status" value="1"/>
</dbReference>
<sequence>MTTVFTEPEPIHSSSPTSHPSMASKPASLRRSRPSHVQTNFQAHSPAAFPTSAISSSSRASNSQQGSPIMSPETAVLTTSSSIQASPEPLRSRDDDACPPNFELPDPILSRKTSANSLGTSIVSSPSAMAEAISSANTTSANNAAKGSIIRRLSSRASRSLNRRRRQSSAAPTSRDGSVGPCFLRRRSDSNTTAPPDLASFATDSESDLDDLDDLSSLTSLVGLDGAVWESPAGTPSSSIPVNSSAMAGPVLPPHHQKGTWLRKVSKKTRTKRIFLVYETDTNKLTWDKSRPQKYLHVDEIKEIRFGSDVHQYNSDYRISEVERSRWFTIIYMAPEKSRTKFMHLIADDEETYSTWTSFLGSMLKHRQASMISLMAFDDKAIAQFWRSEMSRQFGDQALSTDQQELDIVGVKRVCTNLHIWSSESVLEENFRLSDLRGRGRLNFHEFLGFVRRMNRRKEVQSIMMRTAARPDLGLTLTEFLGFLQDSQGEDVENNRSMWEKTFARFARRYRVEDLDAVDTGNEQLLSEAGFVGFLASKHNSVIVEEPQEYTLDRPMNEYFISSSHNTYLLGRQVAGQSSVEGYIAALVRGCRCVEVDCWDGSNGEPMVVHGRTLTSSISFRAVITTINKYAFEATNFPLWISLEVHCNAAQQAIMAATIKEIFGPKLVTEPLDPNSDKLPSPSELMGRILIKVKKARCKEEPAAGDSRGRRRGSSLSSPSVQPTIPESNGPALSPSIPQSPLLTPSTSARRLVAKSRVNTITEGEVQELMSSSTSDNDSSSDSSPKRKSDNKTVEVLGRLGVYCAGVKFSGFDTKDAKRFNHIFSFMESSFAKHSRSKEEKMALDIHNMRYLMRVYPDGIRVNSSNFDPLLYWRRGVQMSALNWQTFDLGMQLNQAMFQGCTDSSGYVLKPAELRDIQVLPYNSDIARGKKERSVVSFSIDVISAQQLMRPANLAANKSMDPYVEVEIFHPNDKREKKGAQTGLMQEPDSPLKYQTEVVRENGFNPVFNDGQFKFKVTTKHPELVFVRWSVRLATDRDGYKPPVASYTAKLKNLQQGYRTLPLHNHSGDQYLFSTLFCKIKVDSIEKKLIDVQPPVQDVSKLNRLGGKVFGRINSSPRGTMETSSTEKSSFESHG</sequence>
<evidence type="ECO:0000256" key="2">
    <source>
        <dbReference type="ARBA" id="ARBA00022801"/>
    </source>
</evidence>
<organism evidence="10 11">
    <name type="scientific">Stachybotrys chartarum (strain CBS 109288 / IBT 7711)</name>
    <name type="common">Toxic black mold</name>
    <name type="synonym">Stilbospora chartarum</name>
    <dbReference type="NCBI Taxonomy" id="1280523"/>
    <lineage>
        <taxon>Eukaryota</taxon>
        <taxon>Fungi</taxon>
        <taxon>Dikarya</taxon>
        <taxon>Ascomycota</taxon>
        <taxon>Pezizomycotina</taxon>
        <taxon>Sordariomycetes</taxon>
        <taxon>Hypocreomycetidae</taxon>
        <taxon>Hypocreales</taxon>
        <taxon>Stachybotryaceae</taxon>
        <taxon>Stachybotrys</taxon>
    </lineage>
</organism>
<dbReference type="SUPFAM" id="SSF50729">
    <property type="entry name" value="PH domain-like"/>
    <property type="match status" value="1"/>
</dbReference>
<dbReference type="Pfam" id="PF00388">
    <property type="entry name" value="PI-PLC-X"/>
    <property type="match status" value="1"/>
</dbReference>
<proteinExistence type="predicted"/>
<dbReference type="InterPro" id="IPR017946">
    <property type="entry name" value="PLC-like_Pdiesterase_TIM-brl"/>
</dbReference>
<keyword evidence="3 6" id="KW-0442">Lipid degradation</keyword>
<keyword evidence="4 6" id="KW-0443">Lipid metabolism</keyword>
<keyword evidence="2 6" id="KW-0378">Hydrolase</keyword>
<dbReference type="AlphaFoldDB" id="A0A084ARB2"/>
<evidence type="ECO:0000313" key="10">
    <source>
        <dbReference type="EMBL" id="KEY67841.1"/>
    </source>
</evidence>
<keyword evidence="5" id="KW-0807">Transducer</keyword>
<dbReference type="SMART" id="SM00149">
    <property type="entry name" value="PLCYc"/>
    <property type="match status" value="1"/>
</dbReference>
<feature type="domain" description="PI-PLC Y-box" evidence="8">
    <location>
        <begin position="797"/>
        <end position="915"/>
    </location>
</feature>
<dbReference type="InterPro" id="IPR001192">
    <property type="entry name" value="PI-PLC_fam"/>
</dbReference>
<dbReference type="Gene3D" id="1.10.238.10">
    <property type="entry name" value="EF-hand"/>
    <property type="match status" value="1"/>
</dbReference>
<dbReference type="CDD" id="cd13360">
    <property type="entry name" value="PH_PLC_fungal"/>
    <property type="match status" value="1"/>
</dbReference>
<dbReference type="InterPro" id="IPR035892">
    <property type="entry name" value="C2_domain_sf"/>
</dbReference>
<dbReference type="GO" id="GO:0004435">
    <property type="term" value="F:phosphatidylinositol-4,5-bisphosphate phospholipase C activity"/>
    <property type="evidence" value="ECO:0007669"/>
    <property type="project" value="UniProtKB-EC"/>
</dbReference>
<keyword evidence="11" id="KW-1185">Reference proteome</keyword>
<feature type="compositionally biased region" description="Low complexity" evidence="7">
    <location>
        <begin position="45"/>
        <end position="68"/>
    </location>
</feature>
<dbReference type="InterPro" id="IPR002048">
    <property type="entry name" value="EF_hand_dom"/>
</dbReference>
<dbReference type="Gene3D" id="2.60.40.150">
    <property type="entry name" value="C2 domain"/>
    <property type="match status" value="1"/>
</dbReference>
<dbReference type="Pfam" id="PF00168">
    <property type="entry name" value="C2"/>
    <property type="match status" value="1"/>
</dbReference>
<dbReference type="InterPro" id="IPR001711">
    <property type="entry name" value="PLipase_C_Pinositol-sp_Y"/>
</dbReference>
<dbReference type="PANTHER" id="PTHR10336:SF36">
    <property type="entry name" value="1-PHOSPHATIDYLINOSITOL 4,5-BISPHOSPHATE PHOSPHODIESTERASE BETA-4"/>
    <property type="match status" value="1"/>
</dbReference>
<dbReference type="EMBL" id="KL648600">
    <property type="protein sequence ID" value="KEY67841.1"/>
    <property type="molecule type" value="Genomic_DNA"/>
</dbReference>
<feature type="region of interest" description="Disordered" evidence="7">
    <location>
        <begin position="1113"/>
        <end position="1135"/>
    </location>
</feature>
<gene>
    <name evidence="10" type="ORF">S7711_04978</name>
</gene>
<dbReference type="CDD" id="cd00275">
    <property type="entry name" value="C2_PLC_like"/>
    <property type="match status" value="1"/>
</dbReference>
<dbReference type="PROSITE" id="PS50222">
    <property type="entry name" value="EF_HAND_2"/>
    <property type="match status" value="1"/>
</dbReference>
<feature type="compositionally biased region" description="Polar residues" evidence="7">
    <location>
        <begin position="76"/>
        <end position="85"/>
    </location>
</feature>
<dbReference type="SMART" id="SM00148">
    <property type="entry name" value="PLCXc"/>
    <property type="match status" value="1"/>
</dbReference>
<dbReference type="InterPro" id="IPR011992">
    <property type="entry name" value="EF-hand-dom_pair"/>
</dbReference>
<accession>A0A084ARB2</accession>
<name>A0A084ARB2_STACB</name>